<dbReference type="Pfam" id="PF00395">
    <property type="entry name" value="SLH"/>
    <property type="match status" value="1"/>
</dbReference>
<evidence type="ECO:0000313" key="5">
    <source>
        <dbReference type="Proteomes" id="UP001056708"/>
    </source>
</evidence>
<keyword evidence="5" id="KW-1185">Reference proteome</keyword>
<dbReference type="PANTHER" id="PTHR43308">
    <property type="entry name" value="OUTER MEMBRANE PROTEIN ALPHA-RELATED"/>
    <property type="match status" value="1"/>
</dbReference>
<gene>
    <name evidence="4" type="ORF">NEA10_18270</name>
</gene>
<dbReference type="PROSITE" id="PS51272">
    <property type="entry name" value="SLH"/>
    <property type="match status" value="3"/>
</dbReference>
<evidence type="ECO:0000313" key="4">
    <source>
        <dbReference type="EMBL" id="USR90744.1"/>
    </source>
</evidence>
<dbReference type="RefSeq" id="WP_252662768.1">
    <property type="nucleotide sequence ID" value="NZ_CP098611.1"/>
</dbReference>
<feature type="domain" description="SLH" evidence="3">
    <location>
        <begin position="290"/>
        <end position="350"/>
    </location>
</feature>
<evidence type="ECO:0000259" key="3">
    <source>
        <dbReference type="PROSITE" id="PS51272"/>
    </source>
</evidence>
<name>A0ABY5AR81_9CYAN</name>
<protein>
    <submittedName>
        <fullName evidence="4">S-layer homology domain-containing protein</fullName>
    </submittedName>
</protein>
<keyword evidence="2" id="KW-1133">Transmembrane helix</keyword>
<proteinExistence type="predicted"/>
<feature type="compositionally biased region" description="Acidic residues" evidence="1">
    <location>
        <begin position="183"/>
        <end position="197"/>
    </location>
</feature>
<dbReference type="InterPro" id="IPR001119">
    <property type="entry name" value="SLH_dom"/>
</dbReference>
<feature type="compositionally biased region" description="Basic and acidic residues" evidence="1">
    <location>
        <begin position="88"/>
        <end position="97"/>
    </location>
</feature>
<sequence>MANPTPPDPPRRLETDEWIAIFVTLLTLGGLGVWILGAAGLRRIAPRQIAGFDIPGLAEEDDRPRTRRDETEAGPLFGFGEAPRTRARRETPEDRPARVRRRDRTAEENDSRRDRHRAAQEEQRLGRRPGVRDSSTAGVVPGAGTLLGQQARTRLSNGEATPVPPETEDSPTNEDPMTPAVTEDPDPTLDGDTEVESPEQTAGVAVPDDEDTAAEVRPDVNENVGEPAQFADVGDDHWARSYIDAMSARGLIQGVEGDRFAPDEPVTRAQYAQLVQQVFASDEDVRESLAFVDVDEENWAASAIDSSVRWGFLSGYPGLQFRPEQSISRLEVLLSLRAGLNLSEPEDPEPILEAFGDRDQIPNWARPPVSAAVQAELERNRPDAQGLDLDREATRAEVTAMFYQALVRAGYAEPIP</sequence>
<feature type="region of interest" description="Disordered" evidence="1">
    <location>
        <begin position="55"/>
        <end position="211"/>
    </location>
</feature>
<feature type="compositionally biased region" description="Basic and acidic residues" evidence="1">
    <location>
        <begin position="104"/>
        <end position="125"/>
    </location>
</feature>
<feature type="compositionally biased region" description="Polar residues" evidence="1">
    <location>
        <begin position="147"/>
        <end position="159"/>
    </location>
</feature>
<organism evidence="4 5">
    <name type="scientific">Phormidium yuhuli AB48</name>
    <dbReference type="NCBI Taxonomy" id="2940671"/>
    <lineage>
        <taxon>Bacteria</taxon>
        <taxon>Bacillati</taxon>
        <taxon>Cyanobacteriota</taxon>
        <taxon>Cyanophyceae</taxon>
        <taxon>Oscillatoriophycideae</taxon>
        <taxon>Oscillatoriales</taxon>
        <taxon>Oscillatoriaceae</taxon>
        <taxon>Phormidium</taxon>
        <taxon>Phormidium yuhuli</taxon>
    </lineage>
</organism>
<dbReference type="InterPro" id="IPR051465">
    <property type="entry name" value="Cell_Envelope_Struct_Comp"/>
</dbReference>
<reference evidence="4" key="1">
    <citation type="submission" date="2022-06" db="EMBL/GenBank/DDBJ databases">
        <title>Genome sequence of Phormidium yuhuli AB48 isolated from an industrial photobioreactor environment.</title>
        <authorList>
            <person name="Qiu Y."/>
            <person name="Noonan A.J.C."/>
            <person name="Dofher K."/>
            <person name="Koch M."/>
            <person name="Kieft B."/>
            <person name="Lin X."/>
            <person name="Ziels R.M."/>
            <person name="Hallam S.J."/>
        </authorList>
    </citation>
    <scope>NUCLEOTIDE SEQUENCE</scope>
    <source>
        <strain evidence="4">AB48</strain>
    </source>
</reference>
<keyword evidence="2" id="KW-0812">Transmembrane</keyword>
<dbReference type="EMBL" id="CP098611">
    <property type="protein sequence ID" value="USR90744.1"/>
    <property type="molecule type" value="Genomic_DNA"/>
</dbReference>
<evidence type="ECO:0000256" key="2">
    <source>
        <dbReference type="SAM" id="Phobius"/>
    </source>
</evidence>
<evidence type="ECO:0000256" key="1">
    <source>
        <dbReference type="SAM" id="MobiDB-lite"/>
    </source>
</evidence>
<feature type="domain" description="SLH" evidence="3">
    <location>
        <begin position="352"/>
        <end position="416"/>
    </location>
</feature>
<dbReference type="Proteomes" id="UP001056708">
    <property type="component" value="Chromosome"/>
</dbReference>
<dbReference type="PANTHER" id="PTHR43308:SF5">
    <property type="entry name" value="S-LAYER PROTEIN _ PEPTIDOGLYCAN ENDO-BETA-N-ACETYLGLUCOSAMINIDASE"/>
    <property type="match status" value="1"/>
</dbReference>
<feature type="transmembrane region" description="Helical" evidence="2">
    <location>
        <begin position="18"/>
        <end position="41"/>
    </location>
</feature>
<keyword evidence="2" id="KW-0472">Membrane</keyword>
<feature type="domain" description="SLH" evidence="3">
    <location>
        <begin position="226"/>
        <end position="289"/>
    </location>
</feature>
<feature type="compositionally biased region" description="Basic and acidic residues" evidence="1">
    <location>
        <begin position="62"/>
        <end position="71"/>
    </location>
</feature>
<accession>A0ABY5AR81</accession>